<evidence type="ECO:0008006" key="2">
    <source>
        <dbReference type="Google" id="ProtNLM"/>
    </source>
</evidence>
<accession>A0AB33K499</accession>
<protein>
    <recommendedName>
        <fullName evidence="2">RES domain-containing protein</fullName>
    </recommendedName>
</protein>
<organism evidence="1">
    <name type="scientific">Kitasatospora sp. CMC57</name>
    <dbReference type="NCBI Taxonomy" id="3231513"/>
    <lineage>
        <taxon>Bacteria</taxon>
        <taxon>Bacillati</taxon>
        <taxon>Actinomycetota</taxon>
        <taxon>Actinomycetes</taxon>
        <taxon>Kitasatosporales</taxon>
        <taxon>Streptomycetaceae</taxon>
        <taxon>Kitasatospora</taxon>
    </lineage>
</organism>
<proteinExistence type="predicted"/>
<name>A0AB33K499_9ACTN</name>
<dbReference type="AlphaFoldDB" id="A0AB33K499"/>
<evidence type="ECO:0000313" key="1">
    <source>
        <dbReference type="EMBL" id="BFP46713.1"/>
    </source>
</evidence>
<reference evidence="1" key="1">
    <citation type="submission" date="2024-07" db="EMBL/GenBank/DDBJ databases">
        <title>Complete genome sequences of cellulolytic bacteria, Kitasatospora sp. CMC57 and Streptomyces sp. CMC78, isolated from Japanese agricultural soil.</title>
        <authorList>
            <person name="Hashimoto T."/>
            <person name="Ito M."/>
            <person name="Iwamoto M."/>
            <person name="Fukahori D."/>
            <person name="Shoda T."/>
            <person name="Sakoda M."/>
            <person name="Morohoshi T."/>
            <person name="Mitsuboshi M."/>
            <person name="Nishizawa T."/>
        </authorList>
    </citation>
    <scope>NUCLEOTIDE SEQUENCE</scope>
    <source>
        <strain evidence="1">CMC57</strain>
    </source>
</reference>
<sequence length="90" mass="9836">MLRRTDDLSDARYAFGTTRGTGNADAALRCGWWYLGSTESVAGALRVVRYRGTDTCAILPDSRPGITQRPAGWDGTVYGEVYGRDGFSPR</sequence>
<dbReference type="EMBL" id="AP035881">
    <property type="protein sequence ID" value="BFP46713.1"/>
    <property type="molecule type" value="Genomic_DNA"/>
</dbReference>
<gene>
    <name evidence="1" type="ORF">KCMC57_30810</name>
</gene>